<evidence type="ECO:0000313" key="6">
    <source>
        <dbReference type="Proteomes" id="UP000020492"/>
    </source>
</evidence>
<dbReference type="EMBL" id="JHAC01000025">
    <property type="protein sequence ID" value="EYB68188.1"/>
    <property type="molecule type" value="Genomic_DNA"/>
</dbReference>
<dbReference type="GO" id="GO:0006729">
    <property type="term" value="P:tetrahydrobiopterin biosynthetic process"/>
    <property type="evidence" value="ECO:0007669"/>
    <property type="project" value="InterPro"/>
</dbReference>
<dbReference type="PANTHER" id="PTHR12599">
    <property type="entry name" value="PTERIN-4-ALPHA-CARBINOLAMINE DEHYDRATASE"/>
    <property type="match status" value="1"/>
</dbReference>
<dbReference type="PATRIC" id="fig|1476583.3.peg.1531"/>
<dbReference type="InterPro" id="IPR001533">
    <property type="entry name" value="Pterin_deHydtase"/>
</dbReference>
<evidence type="ECO:0000313" key="5">
    <source>
        <dbReference type="EMBL" id="EYB68188.1"/>
    </source>
</evidence>
<accession>A0A016QQ43</accession>
<dbReference type="RefSeq" id="WP_034356330.1">
    <property type="nucleotide sequence ID" value="NZ_JHAC01000025.1"/>
</dbReference>
<comment type="catalytic activity">
    <reaction evidence="1">
        <text>(4aS,6R)-4a-hydroxy-L-erythro-5,6,7,8-tetrahydrobiopterin = (6R)-L-erythro-6,7-dihydrobiopterin + H2O</text>
        <dbReference type="Rhea" id="RHEA:11920"/>
        <dbReference type="ChEBI" id="CHEBI:15377"/>
        <dbReference type="ChEBI" id="CHEBI:15642"/>
        <dbReference type="ChEBI" id="CHEBI:43120"/>
        <dbReference type="EC" id="4.2.1.96"/>
    </reaction>
</comment>
<proteinExistence type="inferred from homology"/>
<dbReference type="Proteomes" id="UP000020492">
    <property type="component" value="Unassembled WGS sequence"/>
</dbReference>
<comment type="caution">
    <text evidence="5">The sequence shown here is derived from an EMBL/GenBank/DDBJ whole genome shotgun (WGS) entry which is preliminary data.</text>
</comment>
<keyword evidence="6" id="KW-1185">Reference proteome</keyword>
<evidence type="ECO:0000256" key="2">
    <source>
        <dbReference type="ARBA" id="ARBA00006472"/>
    </source>
</evidence>
<dbReference type="Pfam" id="PF01329">
    <property type="entry name" value="Pterin_4a"/>
    <property type="match status" value="1"/>
</dbReference>
<reference evidence="5 6" key="1">
    <citation type="submission" date="2014-03" db="EMBL/GenBank/DDBJ databases">
        <title>Draft genome sequence of Deinococcus phoenicis 1P10ME.</title>
        <authorList>
            <person name="Stepanov V.G."/>
            <person name="Vaishampayan P."/>
            <person name="Venkateswaran K."/>
            <person name="Fox G.E."/>
        </authorList>
    </citation>
    <scope>NUCLEOTIDE SEQUENCE [LARGE SCALE GENOMIC DNA]</scope>
    <source>
        <strain evidence="5 6">1P10ME</strain>
    </source>
</reference>
<dbReference type="NCBIfam" id="NF002017">
    <property type="entry name" value="PRK00823.1-2"/>
    <property type="match status" value="1"/>
</dbReference>
<dbReference type="STRING" id="1476583.DEIPH_ctg025orf0020"/>
<dbReference type="eggNOG" id="COG2154">
    <property type="taxonomic scope" value="Bacteria"/>
</dbReference>
<dbReference type="AlphaFoldDB" id="A0A016QQ43"/>
<dbReference type="GO" id="GO:0008124">
    <property type="term" value="F:4-alpha-hydroxytetrahydrobiopterin dehydratase activity"/>
    <property type="evidence" value="ECO:0007669"/>
    <property type="project" value="UniProtKB-EC"/>
</dbReference>
<dbReference type="PANTHER" id="PTHR12599:SF0">
    <property type="entry name" value="PTERIN-4-ALPHA-CARBINOLAMINE DEHYDRATASE"/>
    <property type="match status" value="1"/>
</dbReference>
<dbReference type="SUPFAM" id="SSF55248">
    <property type="entry name" value="PCD-like"/>
    <property type="match status" value="1"/>
</dbReference>
<dbReference type="EC" id="4.2.1.96" evidence="3"/>
<evidence type="ECO:0000256" key="1">
    <source>
        <dbReference type="ARBA" id="ARBA00001554"/>
    </source>
</evidence>
<evidence type="ECO:0000256" key="4">
    <source>
        <dbReference type="ARBA" id="ARBA00023239"/>
    </source>
</evidence>
<protein>
    <recommendedName>
        <fullName evidence="3">4a-hydroxytetrahydrobiopterin dehydratase</fullName>
        <ecNumber evidence="3">4.2.1.96</ecNumber>
    </recommendedName>
</protein>
<comment type="similarity">
    <text evidence="2">Belongs to the pterin-4-alpha-carbinolamine dehydratase family.</text>
</comment>
<dbReference type="Gene3D" id="3.30.1360.20">
    <property type="entry name" value="Transcriptional coactivator/pterin dehydratase"/>
    <property type="match status" value="1"/>
</dbReference>
<sequence length="115" mass="12866">MCPELYDPRMGYDPRRKLTDGDVQDLKPEGWWGDDGKLFRDFHFGTYPACVDFAVRVAALAEAQGHHPDLHIYFRKVRVNYFTHDAGGVTQRDLEGARAVNALWDELAGAGGTGV</sequence>
<gene>
    <name evidence="5" type="ORF">DEIPH_ctg025orf0020</name>
</gene>
<name>A0A016QQ43_9DEIO</name>
<dbReference type="InterPro" id="IPR036428">
    <property type="entry name" value="PCD_sf"/>
</dbReference>
<evidence type="ECO:0000256" key="3">
    <source>
        <dbReference type="ARBA" id="ARBA00013252"/>
    </source>
</evidence>
<dbReference type="CDD" id="cd00488">
    <property type="entry name" value="PCD_DCoH"/>
    <property type="match status" value="1"/>
</dbReference>
<organism evidence="5 6">
    <name type="scientific">Deinococcus phoenicis</name>
    <dbReference type="NCBI Taxonomy" id="1476583"/>
    <lineage>
        <taxon>Bacteria</taxon>
        <taxon>Thermotogati</taxon>
        <taxon>Deinococcota</taxon>
        <taxon>Deinococci</taxon>
        <taxon>Deinococcales</taxon>
        <taxon>Deinococcaceae</taxon>
        <taxon>Deinococcus</taxon>
    </lineage>
</organism>
<keyword evidence="4" id="KW-0456">Lyase</keyword>